<proteinExistence type="inferred from homology"/>
<comment type="similarity">
    <text evidence="1 2">Belongs to the heparin-binding growth factors family.</text>
</comment>
<dbReference type="SUPFAM" id="SSF50353">
    <property type="entry name" value="Cytokine"/>
    <property type="match status" value="1"/>
</dbReference>
<dbReference type="GeneTree" id="ENSGT00940000157821"/>
<keyword evidence="5" id="KW-1185">Reference proteome</keyword>
<reference evidence="4" key="2">
    <citation type="submission" date="2025-09" db="UniProtKB">
        <authorList>
            <consortium name="Ensembl"/>
        </authorList>
    </citation>
    <scope>IDENTIFICATION</scope>
</reference>
<feature type="region of interest" description="Disordered" evidence="3">
    <location>
        <begin position="187"/>
        <end position="207"/>
    </location>
</feature>
<organism evidence="4 5">
    <name type="scientific">Hippocampus comes</name>
    <name type="common">Tiger tail seahorse</name>
    <dbReference type="NCBI Taxonomy" id="109280"/>
    <lineage>
        <taxon>Eukaryota</taxon>
        <taxon>Metazoa</taxon>
        <taxon>Chordata</taxon>
        <taxon>Craniata</taxon>
        <taxon>Vertebrata</taxon>
        <taxon>Euteleostomi</taxon>
        <taxon>Actinopterygii</taxon>
        <taxon>Neopterygii</taxon>
        <taxon>Teleostei</taxon>
        <taxon>Neoteleostei</taxon>
        <taxon>Acanthomorphata</taxon>
        <taxon>Syngnathiaria</taxon>
        <taxon>Syngnathiformes</taxon>
        <taxon>Syngnathoidei</taxon>
        <taxon>Syngnathidae</taxon>
        <taxon>Hippocampus</taxon>
    </lineage>
</organism>
<dbReference type="PRINTS" id="PR00262">
    <property type="entry name" value="IL1HBGF"/>
</dbReference>
<dbReference type="SMART" id="SM00442">
    <property type="entry name" value="FGF"/>
    <property type="match status" value="1"/>
</dbReference>
<dbReference type="Pfam" id="PF00167">
    <property type="entry name" value="FGF"/>
    <property type="match status" value="1"/>
</dbReference>
<evidence type="ECO:0000313" key="5">
    <source>
        <dbReference type="Proteomes" id="UP000264820"/>
    </source>
</evidence>
<evidence type="ECO:0000256" key="2">
    <source>
        <dbReference type="RuleBase" id="RU049442"/>
    </source>
</evidence>
<evidence type="ECO:0000313" key="4">
    <source>
        <dbReference type="Ensembl" id="ENSHCOP00000014146.1"/>
    </source>
</evidence>
<dbReference type="GO" id="GO:0008083">
    <property type="term" value="F:growth factor activity"/>
    <property type="evidence" value="ECO:0007669"/>
    <property type="project" value="InterPro"/>
</dbReference>
<dbReference type="Ensembl" id="ENSHCOT00000021681.1">
    <property type="protein sequence ID" value="ENSHCOP00000014146.1"/>
    <property type="gene ID" value="ENSHCOG00000017469.1"/>
</dbReference>
<protein>
    <recommendedName>
        <fullName evidence="2">Fibroblast growth factor</fullName>
        <shortName evidence="2">FGF</shortName>
    </recommendedName>
</protein>
<dbReference type="Proteomes" id="UP000264820">
    <property type="component" value="Unplaced"/>
</dbReference>
<dbReference type="InterPro" id="IPR008996">
    <property type="entry name" value="IL1/FGF"/>
</dbReference>
<accession>A0A3Q2Y8Y8</accession>
<dbReference type="PRINTS" id="PR00263">
    <property type="entry name" value="HBGFFGF"/>
</dbReference>
<evidence type="ECO:0000256" key="1">
    <source>
        <dbReference type="ARBA" id="ARBA00007936"/>
    </source>
</evidence>
<dbReference type="InterPro" id="IPR002209">
    <property type="entry name" value="Fibroblast_GF_fam"/>
</dbReference>
<dbReference type="PROSITE" id="PS00247">
    <property type="entry name" value="HBGF_FGF"/>
    <property type="match status" value="1"/>
</dbReference>
<dbReference type="PANTHER" id="PTHR11486">
    <property type="entry name" value="FIBROBLAST GROWTH FACTOR"/>
    <property type="match status" value="1"/>
</dbReference>
<name>A0A3Q2Y8Y8_HIPCM</name>
<dbReference type="Gene3D" id="2.80.10.50">
    <property type="match status" value="1"/>
</dbReference>
<dbReference type="AlphaFoldDB" id="A0A3Q2Y8Y8"/>
<sequence length="207" mass="23210">LFYFSRGSLVTSASSGRRCWPTTTTPTSLLFTRASMWPSAGTGGRGEATRRWETLFSRSYLGLAGRGPLQPDWQSDYLRGVKRVRRLYCNVGIGFHLQVLPDGRIAGAHLEDPHSLIEISSVERGVVSLFGVKSEMFVAMSRRGRLYATRLFGDECKFRETLLANNYNAYESFVYKGFYVALSRHGRPRRGDKASTAATGTHFLPRL</sequence>
<dbReference type="STRING" id="109280.ENSHCOP00000014146"/>
<evidence type="ECO:0000256" key="3">
    <source>
        <dbReference type="SAM" id="MobiDB-lite"/>
    </source>
</evidence>
<reference evidence="4" key="1">
    <citation type="submission" date="2025-08" db="UniProtKB">
        <authorList>
            <consortium name="Ensembl"/>
        </authorList>
    </citation>
    <scope>IDENTIFICATION</scope>
</reference>